<dbReference type="Proteomes" id="UP000030416">
    <property type="component" value="Unassembled WGS sequence"/>
</dbReference>
<dbReference type="EMBL" id="JPVN01000011">
    <property type="protein sequence ID" value="KGR78539.1"/>
    <property type="molecule type" value="Genomic_DNA"/>
</dbReference>
<accession>A0A0A3I1D3</accession>
<comment type="caution">
    <text evidence="2">The sequence shown here is derived from an EMBL/GenBank/DDBJ whole genome shotgun (WGS) entry which is preliminary data.</text>
</comment>
<evidence type="ECO:0000256" key="1">
    <source>
        <dbReference type="SAM" id="MobiDB-lite"/>
    </source>
</evidence>
<proteinExistence type="predicted"/>
<protein>
    <submittedName>
        <fullName evidence="2">Uncharacterized protein</fullName>
    </submittedName>
</protein>
<feature type="region of interest" description="Disordered" evidence="1">
    <location>
        <begin position="113"/>
        <end position="132"/>
    </location>
</feature>
<evidence type="ECO:0000313" key="2">
    <source>
        <dbReference type="EMBL" id="KGR78539.1"/>
    </source>
</evidence>
<name>A0A0A3I1D3_9BACL</name>
<dbReference type="AlphaFoldDB" id="A0A0A3I1D3"/>
<dbReference type="STRING" id="1384049.CD29_10860"/>
<feature type="region of interest" description="Disordered" evidence="1">
    <location>
        <begin position="22"/>
        <end position="56"/>
    </location>
</feature>
<organism evidence="2 3">
    <name type="scientific">Ureibacillus manganicus DSM 26584</name>
    <dbReference type="NCBI Taxonomy" id="1384049"/>
    <lineage>
        <taxon>Bacteria</taxon>
        <taxon>Bacillati</taxon>
        <taxon>Bacillota</taxon>
        <taxon>Bacilli</taxon>
        <taxon>Bacillales</taxon>
        <taxon>Caryophanaceae</taxon>
        <taxon>Ureibacillus</taxon>
    </lineage>
</organism>
<dbReference type="eggNOG" id="ENOG5030BVH">
    <property type="taxonomic scope" value="Bacteria"/>
</dbReference>
<sequence length="172" mass="19514">MTVETIILFIIMGIIGSLMSKSKEKQKPMPPFNNKTSTTTYDEFPEHKVEPQKSQTTVKSLEDFANEVFDQLNRKSNQSRDVFTKQKYKDVPVQPKVDLPISKNIETPVVKRNVGNRPSLDENRSSNRNNKPVFNDVIKQTEIGSYVPKTKQALIQAIVASEIIGPPKAKQR</sequence>
<keyword evidence="3" id="KW-1185">Reference proteome</keyword>
<reference evidence="2 3" key="1">
    <citation type="submission" date="2014-02" db="EMBL/GenBank/DDBJ databases">
        <title>Draft genome sequence of Lysinibacillus manganicus DSM 26584T.</title>
        <authorList>
            <person name="Zhang F."/>
            <person name="Wang G."/>
            <person name="Zhang L."/>
        </authorList>
    </citation>
    <scope>NUCLEOTIDE SEQUENCE [LARGE SCALE GENOMIC DNA]</scope>
    <source>
        <strain evidence="2 3">DSM 26584</strain>
    </source>
</reference>
<evidence type="ECO:0000313" key="3">
    <source>
        <dbReference type="Proteomes" id="UP000030416"/>
    </source>
</evidence>
<gene>
    <name evidence="2" type="ORF">CD29_10860</name>
</gene>